<dbReference type="OrthoDB" id="7482000at2759"/>
<organism evidence="2 3">
    <name type="scientific">Trichonephila clavata</name>
    <name type="common">Joro spider</name>
    <name type="synonym">Nephila clavata</name>
    <dbReference type="NCBI Taxonomy" id="2740835"/>
    <lineage>
        <taxon>Eukaryota</taxon>
        <taxon>Metazoa</taxon>
        <taxon>Ecdysozoa</taxon>
        <taxon>Arthropoda</taxon>
        <taxon>Chelicerata</taxon>
        <taxon>Arachnida</taxon>
        <taxon>Araneae</taxon>
        <taxon>Araneomorphae</taxon>
        <taxon>Entelegynae</taxon>
        <taxon>Araneoidea</taxon>
        <taxon>Nephilidae</taxon>
        <taxon>Trichonephila</taxon>
    </lineage>
</organism>
<gene>
    <name evidence="2" type="ORF">TNCT_217731</name>
</gene>
<accession>A0A8X6FNC1</accession>
<protein>
    <submittedName>
        <fullName evidence="2">Uncharacterized protein</fullName>
    </submittedName>
</protein>
<reference evidence="2" key="1">
    <citation type="submission" date="2020-07" db="EMBL/GenBank/DDBJ databases">
        <title>Multicomponent nature underlies the extraordinary mechanical properties of spider dragline silk.</title>
        <authorList>
            <person name="Kono N."/>
            <person name="Nakamura H."/>
            <person name="Mori M."/>
            <person name="Yoshida Y."/>
            <person name="Ohtoshi R."/>
            <person name="Malay A.D."/>
            <person name="Moran D.A.P."/>
            <person name="Tomita M."/>
            <person name="Numata K."/>
            <person name="Arakawa K."/>
        </authorList>
    </citation>
    <scope>NUCLEOTIDE SEQUENCE</scope>
</reference>
<comment type="caution">
    <text evidence="2">The sequence shown here is derived from an EMBL/GenBank/DDBJ whole genome shotgun (WGS) entry which is preliminary data.</text>
</comment>
<sequence length="89" mass="10875">MTTEQHKKTASQKYRRKLKENTELHADPPHRERPRDSKRREEMKKKMEADEDLKILARIKSKERMQRTRKRRKEEQVTTLELDTTVPAY</sequence>
<feature type="region of interest" description="Disordered" evidence="1">
    <location>
        <begin position="63"/>
        <end position="89"/>
    </location>
</feature>
<feature type="region of interest" description="Disordered" evidence="1">
    <location>
        <begin position="1"/>
        <end position="49"/>
    </location>
</feature>
<dbReference type="AlphaFoldDB" id="A0A8X6FNC1"/>
<evidence type="ECO:0000256" key="1">
    <source>
        <dbReference type="SAM" id="MobiDB-lite"/>
    </source>
</evidence>
<dbReference type="Proteomes" id="UP000887116">
    <property type="component" value="Unassembled WGS sequence"/>
</dbReference>
<keyword evidence="3" id="KW-1185">Reference proteome</keyword>
<evidence type="ECO:0000313" key="3">
    <source>
        <dbReference type="Proteomes" id="UP000887116"/>
    </source>
</evidence>
<name>A0A8X6FNC1_TRICU</name>
<feature type="compositionally biased region" description="Basic residues" evidence="1">
    <location>
        <begin position="8"/>
        <end position="18"/>
    </location>
</feature>
<proteinExistence type="predicted"/>
<dbReference type="EMBL" id="BMAO01032837">
    <property type="protein sequence ID" value="GFQ85057.1"/>
    <property type="molecule type" value="Genomic_DNA"/>
</dbReference>
<feature type="compositionally biased region" description="Basic and acidic residues" evidence="1">
    <location>
        <begin position="19"/>
        <end position="49"/>
    </location>
</feature>
<evidence type="ECO:0000313" key="2">
    <source>
        <dbReference type="EMBL" id="GFQ85057.1"/>
    </source>
</evidence>